<reference evidence="2 3" key="1">
    <citation type="submission" date="2019-11" db="EMBL/GenBank/DDBJ databases">
        <authorList>
            <person name="Cho J.-C."/>
        </authorList>
    </citation>
    <scope>NUCLEOTIDE SEQUENCE [LARGE SCALE GENOMIC DNA]</scope>
    <source>
        <strain evidence="2 3">JH1073</strain>
    </source>
</reference>
<feature type="domain" description="Helix-turn-helix" evidence="1">
    <location>
        <begin position="35"/>
        <end position="65"/>
    </location>
</feature>
<keyword evidence="3" id="KW-1185">Reference proteome</keyword>
<dbReference type="SUPFAM" id="SSF46955">
    <property type="entry name" value="Putative DNA-binding domain"/>
    <property type="match status" value="1"/>
</dbReference>
<dbReference type="AlphaFoldDB" id="A0AAJ5ZIK0"/>
<reference evidence="3" key="2">
    <citation type="submission" date="2023-06" db="EMBL/GenBank/DDBJ databases">
        <title>Pangenomics reveal diversification of enzyme families and niche specialization in globally abundant SAR202 bacteria.</title>
        <authorList>
            <person name="Saw J.H.W."/>
        </authorList>
    </citation>
    <scope>NUCLEOTIDE SEQUENCE [LARGE SCALE GENOMIC DNA]</scope>
    <source>
        <strain evidence="3">JH1073</strain>
    </source>
</reference>
<evidence type="ECO:0000313" key="3">
    <source>
        <dbReference type="Proteomes" id="UP001219901"/>
    </source>
</evidence>
<dbReference type="EMBL" id="CP046147">
    <property type="protein sequence ID" value="WFG38793.1"/>
    <property type="molecule type" value="Genomic_DNA"/>
</dbReference>
<organism evidence="2 3">
    <name type="scientific">Candidatus Lucifugimonas marina</name>
    <dbReference type="NCBI Taxonomy" id="3038979"/>
    <lineage>
        <taxon>Bacteria</taxon>
        <taxon>Bacillati</taxon>
        <taxon>Chloroflexota</taxon>
        <taxon>Dehalococcoidia</taxon>
        <taxon>SAR202 cluster</taxon>
        <taxon>Candidatus Lucifugimonadales</taxon>
        <taxon>Candidatus Lucifugimonadaceae</taxon>
        <taxon>Candidatus Lucifugimonas</taxon>
    </lineage>
</organism>
<dbReference type="Pfam" id="PF12728">
    <property type="entry name" value="HTH_17"/>
    <property type="match status" value="1"/>
</dbReference>
<evidence type="ECO:0000259" key="1">
    <source>
        <dbReference type="Pfam" id="PF12728"/>
    </source>
</evidence>
<accession>A0AAJ5ZIK0</accession>
<dbReference type="InterPro" id="IPR009061">
    <property type="entry name" value="DNA-bd_dom_put_sf"/>
</dbReference>
<protein>
    <submittedName>
        <fullName evidence="2">Helix-turn-helix domain-containing protein</fullName>
    </submittedName>
</protein>
<name>A0AAJ5ZIK0_9CHLR</name>
<dbReference type="RefSeq" id="WP_342827265.1">
    <property type="nucleotide sequence ID" value="NZ_CP046147.1"/>
</dbReference>
<sequence>MIKRVTKSSVESLLTSWNSELKKQIEAELNDQAPFMTVQKVAKVMDVSESTIRRYIRRGDLVAIQAQGPNTARTMVSANV</sequence>
<proteinExistence type="predicted"/>
<dbReference type="InterPro" id="IPR041657">
    <property type="entry name" value="HTH_17"/>
</dbReference>
<evidence type="ECO:0000313" key="2">
    <source>
        <dbReference type="EMBL" id="WFG38793.1"/>
    </source>
</evidence>
<dbReference type="Proteomes" id="UP001219901">
    <property type="component" value="Chromosome"/>
</dbReference>
<gene>
    <name evidence="2" type="ORF">GKO48_03930</name>
</gene>